<dbReference type="PANTHER" id="PTHR21368">
    <property type="entry name" value="50S RIBOSOMAL PROTEIN L9"/>
    <property type="match status" value="1"/>
</dbReference>
<feature type="coiled-coil region" evidence="3">
    <location>
        <begin position="251"/>
        <end position="279"/>
    </location>
</feature>
<dbReference type="GeneID" id="111246696"/>
<dbReference type="FunCoup" id="A0A7M7JX99">
    <property type="interactions" value="1562"/>
</dbReference>
<dbReference type="OrthoDB" id="5555409at2759"/>
<dbReference type="CTD" id="65005"/>
<dbReference type="Pfam" id="PF01281">
    <property type="entry name" value="Ribosomal_L9_N"/>
    <property type="match status" value="1"/>
</dbReference>
<dbReference type="InterPro" id="IPR020070">
    <property type="entry name" value="Ribosomal_bL9_N"/>
</dbReference>
<reference evidence="5" key="1">
    <citation type="submission" date="2021-01" db="UniProtKB">
        <authorList>
            <consortium name="EnsemblMetazoa"/>
        </authorList>
    </citation>
    <scope>IDENTIFICATION</scope>
</reference>
<dbReference type="InterPro" id="IPR000244">
    <property type="entry name" value="Ribosomal_bL9"/>
</dbReference>
<dbReference type="RefSeq" id="XP_022652438.1">
    <property type="nucleotide sequence ID" value="XM_022796703.1"/>
</dbReference>
<evidence type="ECO:0000256" key="2">
    <source>
        <dbReference type="ARBA" id="ARBA00035381"/>
    </source>
</evidence>
<keyword evidence="3" id="KW-0175">Coiled coil</keyword>
<organism evidence="5 6">
    <name type="scientific">Varroa destructor</name>
    <name type="common">Honeybee mite</name>
    <dbReference type="NCBI Taxonomy" id="109461"/>
    <lineage>
        <taxon>Eukaryota</taxon>
        <taxon>Metazoa</taxon>
        <taxon>Ecdysozoa</taxon>
        <taxon>Arthropoda</taxon>
        <taxon>Chelicerata</taxon>
        <taxon>Arachnida</taxon>
        <taxon>Acari</taxon>
        <taxon>Parasitiformes</taxon>
        <taxon>Mesostigmata</taxon>
        <taxon>Gamasina</taxon>
        <taxon>Dermanyssoidea</taxon>
        <taxon>Varroidae</taxon>
        <taxon>Varroa</taxon>
    </lineage>
</organism>
<dbReference type="EnsemblMetazoa" id="XM_022796703">
    <property type="protein sequence ID" value="XP_022652438"/>
    <property type="gene ID" value="LOC111246696"/>
</dbReference>
<dbReference type="AlphaFoldDB" id="A0A7M7JX99"/>
<dbReference type="KEGG" id="vde:111246696"/>
<evidence type="ECO:0000313" key="6">
    <source>
        <dbReference type="Proteomes" id="UP000594260"/>
    </source>
</evidence>
<dbReference type="InParanoid" id="A0A7M7JX99"/>
<protein>
    <recommendedName>
        <fullName evidence="1">Large ribosomal subunit protein bL9m</fullName>
    </recommendedName>
    <alternativeName>
        <fullName evidence="2">39S ribosomal protein L9, mitochondrial</fullName>
    </alternativeName>
</protein>
<evidence type="ECO:0000313" key="5">
    <source>
        <dbReference type="EnsemblMetazoa" id="XP_022652438"/>
    </source>
</evidence>
<dbReference type="GO" id="GO:0005840">
    <property type="term" value="C:ribosome"/>
    <property type="evidence" value="ECO:0007669"/>
    <property type="project" value="InterPro"/>
</dbReference>
<dbReference type="Proteomes" id="UP000594260">
    <property type="component" value="Unplaced"/>
</dbReference>
<proteinExistence type="predicted"/>
<dbReference type="InterPro" id="IPR009027">
    <property type="entry name" value="Ribosomal_bL9/RNase_H1_N"/>
</dbReference>
<dbReference type="SUPFAM" id="SSF55658">
    <property type="entry name" value="L9 N-domain-like"/>
    <property type="match status" value="1"/>
</dbReference>
<dbReference type="GO" id="GO:0003735">
    <property type="term" value="F:structural constituent of ribosome"/>
    <property type="evidence" value="ECO:0007669"/>
    <property type="project" value="InterPro"/>
</dbReference>
<keyword evidence="6" id="KW-1185">Reference proteome</keyword>
<accession>A0A7M7JX99</accession>
<dbReference type="GO" id="GO:0006412">
    <property type="term" value="P:translation"/>
    <property type="evidence" value="ECO:0007669"/>
    <property type="project" value="InterPro"/>
</dbReference>
<feature type="domain" description="Ribosomal protein L9" evidence="4">
    <location>
        <begin position="76"/>
        <end position="122"/>
    </location>
</feature>
<evidence type="ECO:0000256" key="1">
    <source>
        <dbReference type="ARBA" id="ARBA00035194"/>
    </source>
</evidence>
<sequence>MLLLPKVARASLLRTRHMVALTDPFWSQARGVITLKRKYRIPQDQIKHPTLKLHRPRLRTYELVEDTESLPKKPLKLVLKEFVEGVGYAGDVVEIEMTWDSKPRYELLLTGLAEYATPENLEWARQYREKMDVKRFSSLFSPRIIRLLRDTLFPLDMSPKNPWTVEKWHVRSALRAAGVNLPEAAITLPEEPIVGPDNAFNKDFVVQIMINGQDEAHCRLRIRSAEEGLSPAALFEESEVPWFMEEPIPYLESQRKNIEELHQAAAKAYETELQKLREAGHGI</sequence>
<evidence type="ECO:0000256" key="3">
    <source>
        <dbReference type="SAM" id="Coils"/>
    </source>
</evidence>
<evidence type="ECO:0000259" key="4">
    <source>
        <dbReference type="Pfam" id="PF01281"/>
    </source>
</evidence>
<name>A0A7M7JX99_VARDE</name>